<dbReference type="OMA" id="CIWGALR"/>
<dbReference type="OrthoDB" id="8117402at2759"/>
<dbReference type="InterPro" id="IPR036236">
    <property type="entry name" value="Znf_C2H2_sf"/>
</dbReference>
<dbReference type="Pfam" id="PF00096">
    <property type="entry name" value="zf-C2H2"/>
    <property type="match status" value="1"/>
</dbReference>
<evidence type="ECO:0000256" key="4">
    <source>
        <dbReference type="ARBA" id="ARBA00022771"/>
    </source>
</evidence>
<keyword evidence="5" id="KW-0862">Zinc</keyword>
<dbReference type="Pfam" id="PF04082">
    <property type="entry name" value="Fungal_trans"/>
    <property type="match status" value="1"/>
</dbReference>
<dbReference type="InterPro" id="IPR013087">
    <property type="entry name" value="Znf_C2H2_type"/>
</dbReference>
<organism evidence="11 12">
    <name type="scientific">Dothistroma septosporum (strain NZE10 / CBS 128990)</name>
    <name type="common">Red band needle blight fungus</name>
    <name type="synonym">Mycosphaerella pini</name>
    <dbReference type="NCBI Taxonomy" id="675120"/>
    <lineage>
        <taxon>Eukaryota</taxon>
        <taxon>Fungi</taxon>
        <taxon>Dikarya</taxon>
        <taxon>Ascomycota</taxon>
        <taxon>Pezizomycotina</taxon>
        <taxon>Dothideomycetes</taxon>
        <taxon>Dothideomycetidae</taxon>
        <taxon>Mycosphaerellales</taxon>
        <taxon>Mycosphaerellaceae</taxon>
        <taxon>Dothistroma</taxon>
    </lineage>
</organism>
<dbReference type="GO" id="GO:0003677">
    <property type="term" value="F:DNA binding"/>
    <property type="evidence" value="ECO:0007669"/>
    <property type="project" value="InterPro"/>
</dbReference>
<feature type="domain" description="C2H2-type" evidence="10">
    <location>
        <begin position="5"/>
        <end position="33"/>
    </location>
</feature>
<keyword evidence="3" id="KW-0677">Repeat</keyword>
<evidence type="ECO:0000256" key="1">
    <source>
        <dbReference type="ARBA" id="ARBA00004123"/>
    </source>
</evidence>
<keyword evidence="2" id="KW-0479">Metal-binding</keyword>
<comment type="subcellular location">
    <subcellularLocation>
        <location evidence="1">Nucleus</location>
    </subcellularLocation>
</comment>
<dbReference type="Proteomes" id="UP000016933">
    <property type="component" value="Unassembled WGS sequence"/>
</dbReference>
<dbReference type="AlphaFoldDB" id="N1PJ42"/>
<dbReference type="Gene3D" id="3.30.160.60">
    <property type="entry name" value="Classic Zinc Finger"/>
    <property type="match status" value="1"/>
</dbReference>
<dbReference type="EMBL" id="KB446541">
    <property type="protein sequence ID" value="EME42129.1"/>
    <property type="molecule type" value="Genomic_DNA"/>
</dbReference>
<sequence>MLPPFPCAECNKAFTRSENLERHLRSRHRAAHKFVCERCGRTFARSDVRKRHAERCARGLHRRRPRTPVADHAEIPCPSTRLVPLSGTFEKATRSDLPNDGRQDASDEIPVGHTDCTFEHDFLPSISNPPATPMRGLFAAQDDRSPGPVSFHVSMSNDVFPSADTSSHAACYFQHFHPFLPIIHEPTFRLSTAPSLLASIVVAVGKVYMPDSGRKHQANHDLWRSGVDELLSLMKENSALPGEPWFLQAWLLHTVYGFYFTAESSSASRNMLHVLVDQMRSMCLLKQGLTYSADVYWTNGLSGPEELPTIWPVYVHQESFRLCVLALLFIDTQMASPCNVRPVLSTTEVLWDIPHTGTLWHASSADEWVTAILDEVQVGNITCTSPSNNQDLLHPAMVIQHLMSGSADTRLLRRLASHSFGTVCVLASLDALVRDFTYCYYQMPTVLADPSAFHILAPSQNQAITAAVHAMLERIIERAPWTPQTSRLMKLTTWTVRLGLTEPDDLLVAGIAETDLAAGLATSTHCMIGSMVAKRRAAPLRHRPFGEDSSLVCWQDLLSSIGLIVESTQDAHQQQPPWMTALSYRVLLILWRTLRRATADSERPSDALNPAKIIIPLIHERVRSYLRREDGMSDLTKPASIEASFVSLLEQIFGNVDSPVSNAIEGILSEIKDVLASVADGLPVSP</sequence>
<dbReference type="PROSITE" id="PS00028">
    <property type="entry name" value="ZINC_FINGER_C2H2_1"/>
    <property type="match status" value="1"/>
</dbReference>
<keyword evidence="8" id="KW-0539">Nucleus</keyword>
<evidence type="ECO:0000259" key="10">
    <source>
        <dbReference type="PROSITE" id="PS50157"/>
    </source>
</evidence>
<evidence type="ECO:0000256" key="5">
    <source>
        <dbReference type="ARBA" id="ARBA00022833"/>
    </source>
</evidence>
<dbReference type="SUPFAM" id="SSF57667">
    <property type="entry name" value="beta-beta-alpha zinc fingers"/>
    <property type="match status" value="1"/>
</dbReference>
<reference evidence="12" key="1">
    <citation type="journal article" date="2012" name="PLoS Genet.">
        <title>The genomes of the fungal plant pathogens Cladosporium fulvum and Dothistroma septosporum reveal adaptation to different hosts and lifestyles but also signatures of common ancestry.</title>
        <authorList>
            <person name="de Wit P.J.G.M."/>
            <person name="van der Burgt A."/>
            <person name="Oekmen B."/>
            <person name="Stergiopoulos I."/>
            <person name="Abd-Elsalam K.A."/>
            <person name="Aerts A.L."/>
            <person name="Bahkali A.H."/>
            <person name="Beenen H.G."/>
            <person name="Chettri P."/>
            <person name="Cox M.P."/>
            <person name="Datema E."/>
            <person name="de Vries R.P."/>
            <person name="Dhillon B."/>
            <person name="Ganley A.R."/>
            <person name="Griffiths S.A."/>
            <person name="Guo Y."/>
            <person name="Hamelin R.C."/>
            <person name="Henrissat B."/>
            <person name="Kabir M.S."/>
            <person name="Jashni M.K."/>
            <person name="Kema G."/>
            <person name="Klaubauf S."/>
            <person name="Lapidus A."/>
            <person name="Levasseur A."/>
            <person name="Lindquist E."/>
            <person name="Mehrabi R."/>
            <person name="Ohm R.A."/>
            <person name="Owen T.J."/>
            <person name="Salamov A."/>
            <person name="Schwelm A."/>
            <person name="Schijlen E."/>
            <person name="Sun H."/>
            <person name="van den Burg H.A."/>
            <person name="van Ham R.C.H.J."/>
            <person name="Zhang S."/>
            <person name="Goodwin S.B."/>
            <person name="Grigoriev I.V."/>
            <person name="Collemare J."/>
            <person name="Bradshaw R.E."/>
        </authorList>
    </citation>
    <scope>NUCLEOTIDE SEQUENCE [LARGE SCALE GENOMIC DNA]</scope>
    <source>
        <strain evidence="12">NZE10 / CBS 128990</strain>
    </source>
</reference>
<evidence type="ECO:0000256" key="9">
    <source>
        <dbReference type="PROSITE-ProRule" id="PRU00042"/>
    </source>
</evidence>
<keyword evidence="7" id="KW-0804">Transcription</keyword>
<evidence type="ECO:0000256" key="7">
    <source>
        <dbReference type="ARBA" id="ARBA00023163"/>
    </source>
</evidence>
<accession>N1PJ42</accession>
<dbReference type="STRING" id="675120.N1PJ42"/>
<dbReference type="PANTHER" id="PTHR47660:SF2">
    <property type="entry name" value="TRANSCRIPTION FACTOR WITH C2H2 AND ZN(2)-CYS(6) DNA BINDING DOMAIN (EUROFUNG)"/>
    <property type="match status" value="1"/>
</dbReference>
<dbReference type="PANTHER" id="PTHR47660">
    <property type="entry name" value="TRANSCRIPTION FACTOR WITH C2H2 AND ZN(2)-CYS(6) DNA BINDING DOMAIN (EUROFUNG)-RELATED-RELATED"/>
    <property type="match status" value="1"/>
</dbReference>
<evidence type="ECO:0000313" key="11">
    <source>
        <dbReference type="EMBL" id="EME42129.1"/>
    </source>
</evidence>
<dbReference type="GO" id="GO:0006351">
    <property type="term" value="P:DNA-templated transcription"/>
    <property type="evidence" value="ECO:0007669"/>
    <property type="project" value="InterPro"/>
</dbReference>
<dbReference type="HOGENOM" id="CLU_019264_0_0_1"/>
<dbReference type="SMART" id="SM00355">
    <property type="entry name" value="ZnF_C2H2"/>
    <property type="match status" value="2"/>
</dbReference>
<dbReference type="eggNOG" id="KOG1721">
    <property type="taxonomic scope" value="Eukaryota"/>
</dbReference>
<dbReference type="FunFam" id="3.30.160.60:FF:000145">
    <property type="entry name" value="Zinc finger protein 574"/>
    <property type="match status" value="1"/>
</dbReference>
<evidence type="ECO:0000256" key="3">
    <source>
        <dbReference type="ARBA" id="ARBA00022737"/>
    </source>
</evidence>
<keyword evidence="4 9" id="KW-0863">Zinc-finger</keyword>
<dbReference type="GO" id="GO:0005634">
    <property type="term" value="C:nucleus"/>
    <property type="evidence" value="ECO:0007669"/>
    <property type="project" value="UniProtKB-SubCell"/>
</dbReference>
<evidence type="ECO:0000256" key="2">
    <source>
        <dbReference type="ARBA" id="ARBA00022723"/>
    </source>
</evidence>
<name>N1PJ42_DOTSN</name>
<evidence type="ECO:0000313" key="12">
    <source>
        <dbReference type="Proteomes" id="UP000016933"/>
    </source>
</evidence>
<evidence type="ECO:0000256" key="6">
    <source>
        <dbReference type="ARBA" id="ARBA00023015"/>
    </source>
</evidence>
<keyword evidence="12" id="KW-1185">Reference proteome</keyword>
<reference evidence="11 12" key="2">
    <citation type="journal article" date="2012" name="PLoS Pathog.">
        <title>Diverse lifestyles and strategies of plant pathogenesis encoded in the genomes of eighteen Dothideomycetes fungi.</title>
        <authorList>
            <person name="Ohm R.A."/>
            <person name="Feau N."/>
            <person name="Henrissat B."/>
            <person name="Schoch C.L."/>
            <person name="Horwitz B.A."/>
            <person name="Barry K.W."/>
            <person name="Condon B.J."/>
            <person name="Copeland A.C."/>
            <person name="Dhillon B."/>
            <person name="Glaser F."/>
            <person name="Hesse C.N."/>
            <person name="Kosti I."/>
            <person name="LaButti K."/>
            <person name="Lindquist E.A."/>
            <person name="Lucas S."/>
            <person name="Salamov A.A."/>
            <person name="Bradshaw R.E."/>
            <person name="Ciuffetti L."/>
            <person name="Hamelin R.C."/>
            <person name="Kema G.H.J."/>
            <person name="Lawrence C."/>
            <person name="Scott J.A."/>
            <person name="Spatafora J.W."/>
            <person name="Turgeon B.G."/>
            <person name="de Wit P.J.G.M."/>
            <person name="Zhong S."/>
            <person name="Goodwin S.B."/>
            <person name="Grigoriev I.V."/>
        </authorList>
    </citation>
    <scope>NUCLEOTIDE SEQUENCE [LARGE SCALE GENOMIC DNA]</scope>
    <source>
        <strain evidence="12">NZE10 / CBS 128990</strain>
    </source>
</reference>
<keyword evidence="6" id="KW-0805">Transcription regulation</keyword>
<dbReference type="GO" id="GO:0008270">
    <property type="term" value="F:zinc ion binding"/>
    <property type="evidence" value="ECO:0007669"/>
    <property type="project" value="UniProtKB-KW"/>
</dbReference>
<evidence type="ECO:0000256" key="8">
    <source>
        <dbReference type="ARBA" id="ARBA00023242"/>
    </source>
</evidence>
<feature type="domain" description="C2H2-type" evidence="10">
    <location>
        <begin position="34"/>
        <end position="66"/>
    </location>
</feature>
<dbReference type="PROSITE" id="PS50157">
    <property type="entry name" value="ZINC_FINGER_C2H2_2"/>
    <property type="match status" value="2"/>
</dbReference>
<dbReference type="CDD" id="cd12148">
    <property type="entry name" value="fungal_TF_MHR"/>
    <property type="match status" value="1"/>
</dbReference>
<proteinExistence type="predicted"/>
<gene>
    <name evidence="11" type="ORF">DOTSEDRAFT_73048</name>
</gene>
<protein>
    <recommendedName>
        <fullName evidence="10">C2H2-type domain-containing protein</fullName>
    </recommendedName>
</protein>
<dbReference type="InterPro" id="IPR007219">
    <property type="entry name" value="XnlR_reg_dom"/>
</dbReference>